<sequence length="71" mass="8228">MDLKEFLENNPIINMSQLAKEMWPTNKSARIKLFNKLHEKEAGSGKQRITEKDIEDAKTVLKKLSDDINKL</sequence>
<accession>A0ABD5B4P0</accession>
<dbReference type="AlphaFoldDB" id="A0ABD5B4P0"/>
<proteinExistence type="predicted"/>
<reference evidence="1 2" key="1">
    <citation type="submission" date="2023-06" db="EMBL/GenBank/DDBJ databases">
        <title>Nosocomial Elizabethkingia miricola genome.</title>
        <authorList>
            <person name="Morgado S."/>
            <person name="Fonseca E."/>
            <person name="Freitas F."/>
            <person name="Vicente A.C."/>
        </authorList>
    </citation>
    <scope>NUCLEOTIDE SEQUENCE [LARGE SCALE GENOMIC DNA]</scope>
    <source>
        <strain evidence="1 2">EM15</strain>
    </source>
</reference>
<evidence type="ECO:0000313" key="2">
    <source>
        <dbReference type="Proteomes" id="UP001239265"/>
    </source>
</evidence>
<dbReference type="RefSeq" id="WP_078779873.1">
    <property type="nucleotide sequence ID" value="NZ_JAUCQJ010000002.1"/>
</dbReference>
<dbReference type="EMBL" id="JAUCQJ010000002">
    <property type="protein sequence ID" value="MDQ8748351.1"/>
    <property type="molecule type" value="Genomic_DNA"/>
</dbReference>
<name>A0ABD5B4P0_ELIMR</name>
<comment type="caution">
    <text evidence="1">The sequence shown here is derived from an EMBL/GenBank/DDBJ whole genome shotgun (WGS) entry which is preliminary data.</text>
</comment>
<gene>
    <name evidence="1" type="ORF">QT385_06860</name>
</gene>
<evidence type="ECO:0000313" key="1">
    <source>
        <dbReference type="EMBL" id="MDQ8748351.1"/>
    </source>
</evidence>
<dbReference type="Proteomes" id="UP001239265">
    <property type="component" value="Unassembled WGS sequence"/>
</dbReference>
<organism evidence="1 2">
    <name type="scientific">Elizabethkingia miricola</name>
    <name type="common">Chryseobacterium miricola</name>
    <dbReference type="NCBI Taxonomy" id="172045"/>
    <lineage>
        <taxon>Bacteria</taxon>
        <taxon>Pseudomonadati</taxon>
        <taxon>Bacteroidota</taxon>
        <taxon>Flavobacteriia</taxon>
        <taxon>Flavobacteriales</taxon>
        <taxon>Weeksellaceae</taxon>
        <taxon>Elizabethkingia</taxon>
    </lineage>
</organism>
<protein>
    <submittedName>
        <fullName evidence="1">Uncharacterized protein</fullName>
    </submittedName>
</protein>